<evidence type="ECO:0000256" key="1">
    <source>
        <dbReference type="ARBA" id="ARBA00023157"/>
    </source>
</evidence>
<dbReference type="InterPro" id="IPR011001">
    <property type="entry name" value="Saposin-like"/>
</dbReference>
<keyword evidence="2" id="KW-0325">Glycoprotein</keyword>
<feature type="domain" description="Saposin B-type" evidence="4">
    <location>
        <begin position="72"/>
        <end position="155"/>
    </location>
</feature>
<dbReference type="SMART" id="SM00741">
    <property type="entry name" value="SapB"/>
    <property type="match status" value="16"/>
</dbReference>
<dbReference type="OMA" id="INTICDG"/>
<evidence type="ECO:0000256" key="2">
    <source>
        <dbReference type="ARBA" id="ARBA00023180"/>
    </source>
</evidence>
<dbReference type="GeneID" id="111251967"/>
<dbReference type="Proteomes" id="UP000594260">
    <property type="component" value="Unplaced"/>
</dbReference>
<dbReference type="CTD" id="43662"/>
<dbReference type="KEGG" id="vde:111251967"/>
<feature type="domain" description="Saposin B-type" evidence="4">
    <location>
        <begin position="392"/>
        <end position="475"/>
    </location>
</feature>
<feature type="domain" description="Saposin B-type" evidence="4">
    <location>
        <begin position="174"/>
        <end position="253"/>
    </location>
</feature>
<organism evidence="5 6">
    <name type="scientific">Varroa destructor</name>
    <name type="common">Honeybee mite</name>
    <dbReference type="NCBI Taxonomy" id="109461"/>
    <lineage>
        <taxon>Eukaryota</taxon>
        <taxon>Metazoa</taxon>
        <taxon>Ecdysozoa</taxon>
        <taxon>Arthropoda</taxon>
        <taxon>Chelicerata</taxon>
        <taxon>Arachnida</taxon>
        <taxon>Acari</taxon>
        <taxon>Parasitiformes</taxon>
        <taxon>Mesostigmata</taxon>
        <taxon>Gamasina</taxon>
        <taxon>Dermanyssoidea</taxon>
        <taxon>Varroidae</taxon>
        <taxon>Varroa</taxon>
    </lineage>
</organism>
<reference evidence="5" key="1">
    <citation type="submission" date="2021-01" db="UniProtKB">
        <authorList>
            <consortium name="EnsemblMetazoa"/>
        </authorList>
    </citation>
    <scope>IDENTIFICATION</scope>
</reference>
<feature type="domain" description="Saposin B-type" evidence="4">
    <location>
        <begin position="667"/>
        <end position="747"/>
    </location>
</feature>
<sequence length="1611" mass="180361">MHLVTTVTLLCVALTARADGSAVQSPAIDASDSLCRSLDTACANLWISIQCKVTKSCVPRWELTDSSAVGNDTELCALCKKMVKQARHQLLTNETQSEIRQVVDGSCDIFLPVTPLNTLCKKLMNLFVDELNDVLVSRMNPTQVCSICGLCWASTKKAGLFDRVSYVTLSKEHEEAKCNACKNTIRRAVSFAELIPQDKVVDGFMKICEVESGNRKQQCEQFAQIYVDKLFEAVKKDTPERSCQALEQCPGDMLPTSNFVNLRPYGDVQCEFCEAMLHQLIVQFNNTTTKLQVKAVLEGICRDIGSLAKECLDQVTKNFDVAYDGLLNFLNSPVVCRLLGLCSASAKFEVTATTDSLPMARLTSAISRQNNNRKPIKISLNDVVSRDQDPSLNSVCTTCELVVSWVATMLNATTTENDIIALINEVCDSSWFPDNQRNECRNMVAAYGSLIMHLLVNAMDPHKVCTEIKFCTELTQNRVMRTAEKPAEIGHEICEMCQLVARYLVRALNNDDAKDNIEAVLQQICLLVPADPAKCQEFVDEHIEALYKKLRKDVTVDHICKGLHVCDQPRQTTFAKTRNCVRVAGQGCILCAGISEWVLAKIRSMKSKTEILAGYERLCSILPGKDRAECQNVVDTYGEIIYNLIRQNVTSEQVCKSLLCCVARQPQDKHCELCKLAATWIIDEVKNNKTEVTIVQALTEACSAISNNRTKSAKCVIMSSRTLVHLIQQDLPASEICSTLDICESRSTAAKRQLTDDNDCDVCEVVADWLVKQSLINTTEAFIIKALEQVCKVVPVDKKACQNIVDTYSFLIFQLLREKVTPVQICYVIGLCNQPRQTLTVAPKQLVFKPSCMHCDIILNRLINEIAINKLEICHELLPQRLQCQNFIDAYRDMIFQLLKQDTTYSETCWLVGLCEEARPPVRIDHSLYTSVITMVLAQIENNKTEQAILAAMKNVCSSFSTDSAGQCRYFISTYGDQLLKHIGQDLDLQEAHKTITPRLTSSLMGRPLDNSQKCSMCQIMVNIIEFGLRNNNSQHEIEIFLNKVCSALSTDEQATCRTMIDVYTSYIIQMIENLISSKEICQALTFCPRQAINIKCEICIFILNLVEDQLGNNQTESEILEVLDKSCDLLSPQNVSECRFIVKQFVDMTITLLVQNAPPRKICEEVRQCPKALQPVKNIASISAAPLQRPDEKCSFCKWLITWVDDKLKENHTEAIIKEELDKACDLLNDSTECKEMANSYVDMIVKMLVQYVDPEHICETLGKCPKKAVLSSRVEPPCQLCKYYVHELRDRLNSSNAEAEIKSGLDQICAALSVDGKECTDLVDRYTHLLIRVILENTDLEVVCRTLKVCPTKITIRPTATNCDYCQKIVNFISMEVKNEDNDEKIIEVIEKVCDYVPIQYQEDCHRMVEIDGMVIFRMIAESVDPDIICAAIKLCSTNGPDLVCTLCEYSLHYIQEKLYDNATQAEIRSELDKMCAKLKNPGMASDCKEFIDVYGSALEVIIAQKLDPSIICPTIHACPSSRGIRTGRRPSTARCHDCMSLTNANPLGYQSICVDMKSLSLHKCENAAMAGEIGGSNLTICKLIKACYAEQADKGSFTCTSRGCKYTA</sequence>
<feature type="domain" description="Saposin B-type" evidence="4">
    <location>
        <begin position="490"/>
        <end position="570"/>
    </location>
</feature>
<keyword evidence="1" id="KW-1015">Disulfide bond</keyword>
<keyword evidence="3" id="KW-0732">Signal</keyword>
<protein>
    <recommendedName>
        <fullName evidence="4">Saposin B-type domain-containing protein</fullName>
    </recommendedName>
</protein>
<feature type="domain" description="Saposin B-type" evidence="4">
    <location>
        <begin position="266"/>
        <end position="346"/>
    </location>
</feature>
<dbReference type="SUPFAM" id="SSF47862">
    <property type="entry name" value="Saposin"/>
    <property type="match status" value="14"/>
</dbReference>
<dbReference type="PRINTS" id="PR01797">
    <property type="entry name" value="SAPOSIN"/>
</dbReference>
<feature type="domain" description="Saposin B-type" evidence="4">
    <location>
        <begin position="1011"/>
        <end position="1092"/>
    </location>
</feature>
<feature type="domain" description="Saposin B-type" evidence="4">
    <location>
        <begin position="1361"/>
        <end position="1442"/>
    </location>
</feature>
<evidence type="ECO:0000256" key="3">
    <source>
        <dbReference type="SAM" id="SignalP"/>
    </source>
</evidence>
<accession>A0A7M7KRN4</accession>
<evidence type="ECO:0000313" key="6">
    <source>
        <dbReference type="Proteomes" id="UP000594260"/>
    </source>
</evidence>
<evidence type="ECO:0000259" key="4">
    <source>
        <dbReference type="PROSITE" id="PS50015"/>
    </source>
</evidence>
<dbReference type="InParanoid" id="A0A7M7KRN4"/>
<feature type="domain" description="Saposin B-type" evidence="4">
    <location>
        <begin position="1443"/>
        <end position="1525"/>
    </location>
</feature>
<dbReference type="PANTHER" id="PTHR11480">
    <property type="entry name" value="SAPOSIN-RELATED"/>
    <property type="match status" value="1"/>
</dbReference>
<dbReference type="InterPro" id="IPR051428">
    <property type="entry name" value="Sphingo_Act-Surfact_Prot"/>
</dbReference>
<feature type="domain" description="Saposin B-type" evidence="4">
    <location>
        <begin position="1276"/>
        <end position="1356"/>
    </location>
</feature>
<dbReference type="Gene3D" id="1.10.225.10">
    <property type="entry name" value="Saposin-like"/>
    <property type="match status" value="16"/>
</dbReference>
<feature type="domain" description="Saposin B-type" evidence="4">
    <location>
        <begin position="1191"/>
        <end position="1270"/>
    </location>
</feature>
<feature type="domain" description="Saposin B-type" evidence="4">
    <location>
        <begin position="584"/>
        <end position="665"/>
    </location>
</feature>
<keyword evidence="6" id="KW-1185">Reference proteome</keyword>
<dbReference type="Pfam" id="PF03489">
    <property type="entry name" value="SapB_2"/>
    <property type="match status" value="6"/>
</dbReference>
<dbReference type="RefSeq" id="XP_022664906.1">
    <property type="nucleotide sequence ID" value="XM_022809171.1"/>
</dbReference>
<dbReference type="InterPro" id="IPR007856">
    <property type="entry name" value="SapB_1"/>
</dbReference>
<dbReference type="GO" id="GO:0005764">
    <property type="term" value="C:lysosome"/>
    <property type="evidence" value="ECO:0007669"/>
    <property type="project" value="InterPro"/>
</dbReference>
<dbReference type="Pfam" id="PF05184">
    <property type="entry name" value="SapB_1"/>
    <property type="match status" value="10"/>
</dbReference>
<evidence type="ECO:0000313" key="5">
    <source>
        <dbReference type="EnsemblMetazoa" id="XP_022664906"/>
    </source>
</evidence>
<feature type="domain" description="Saposin B-type" evidence="4">
    <location>
        <begin position="848"/>
        <end position="919"/>
    </location>
</feature>
<dbReference type="OrthoDB" id="69496at2759"/>
<dbReference type="InterPro" id="IPR008138">
    <property type="entry name" value="SapB_2"/>
</dbReference>
<feature type="signal peptide" evidence="3">
    <location>
        <begin position="1"/>
        <end position="18"/>
    </location>
</feature>
<proteinExistence type="predicted"/>
<feature type="domain" description="Saposin B-type" evidence="4">
    <location>
        <begin position="1093"/>
        <end position="1174"/>
    </location>
</feature>
<dbReference type="InterPro" id="IPR008373">
    <property type="entry name" value="Saposin"/>
</dbReference>
<dbReference type="GO" id="GO:0016020">
    <property type="term" value="C:membrane"/>
    <property type="evidence" value="ECO:0007669"/>
    <property type="project" value="GOC"/>
</dbReference>
<name>A0A7M7KRN4_VARDE</name>
<dbReference type="GO" id="GO:0006665">
    <property type="term" value="P:sphingolipid metabolic process"/>
    <property type="evidence" value="ECO:0007669"/>
    <property type="project" value="InterPro"/>
</dbReference>
<dbReference type="InterPro" id="IPR008139">
    <property type="entry name" value="SaposinB_dom"/>
</dbReference>
<dbReference type="EnsemblMetazoa" id="XM_022809171">
    <property type="protein sequence ID" value="XP_022664906"/>
    <property type="gene ID" value="LOC111251967"/>
</dbReference>
<feature type="domain" description="Saposin B-type" evidence="4">
    <location>
        <begin position="756"/>
        <end position="836"/>
    </location>
</feature>
<feature type="chain" id="PRO_5029608404" description="Saposin B-type domain-containing protein" evidence="3">
    <location>
        <begin position="19"/>
        <end position="1611"/>
    </location>
</feature>
<dbReference type="PROSITE" id="PS50015">
    <property type="entry name" value="SAP_B"/>
    <property type="match status" value="15"/>
</dbReference>